<comment type="caution">
    <text evidence="1">The sequence shown here is derived from an EMBL/GenBank/DDBJ whole genome shotgun (WGS) entry which is preliminary data.</text>
</comment>
<name>A0ACB8G965_9SAUR</name>
<reference evidence="1" key="1">
    <citation type="submission" date="2021-08" db="EMBL/GenBank/DDBJ databases">
        <title>The first chromosome-level gecko genome reveals the dynamic sex chromosomes of Neotropical dwarf geckos (Sphaerodactylidae: Sphaerodactylus).</title>
        <authorList>
            <person name="Pinto B.J."/>
            <person name="Keating S.E."/>
            <person name="Gamble T."/>
        </authorList>
    </citation>
    <scope>NUCLEOTIDE SEQUENCE</scope>
    <source>
        <strain evidence="1">TG3544</strain>
    </source>
</reference>
<evidence type="ECO:0000313" key="1">
    <source>
        <dbReference type="EMBL" id="KAH8016059.1"/>
    </source>
</evidence>
<dbReference type="Proteomes" id="UP000827872">
    <property type="component" value="Linkage Group LG01"/>
</dbReference>
<evidence type="ECO:0000313" key="2">
    <source>
        <dbReference type="Proteomes" id="UP000827872"/>
    </source>
</evidence>
<organism evidence="1 2">
    <name type="scientific">Sphaerodactylus townsendi</name>
    <dbReference type="NCBI Taxonomy" id="933632"/>
    <lineage>
        <taxon>Eukaryota</taxon>
        <taxon>Metazoa</taxon>
        <taxon>Chordata</taxon>
        <taxon>Craniata</taxon>
        <taxon>Vertebrata</taxon>
        <taxon>Euteleostomi</taxon>
        <taxon>Lepidosauria</taxon>
        <taxon>Squamata</taxon>
        <taxon>Bifurcata</taxon>
        <taxon>Gekkota</taxon>
        <taxon>Sphaerodactylidae</taxon>
        <taxon>Sphaerodactylus</taxon>
    </lineage>
</organism>
<protein>
    <submittedName>
        <fullName evidence="1">Uncharacterized protein</fullName>
    </submittedName>
</protein>
<accession>A0ACB8G965</accession>
<sequence>MGVCFTSLLSLIYSSPPEEEAKDKAAAWFQKGQNLSRKLNSDKLSEPSSMEILAPRPSRIPISRKGQAQHLLKFQSCSNDSSLKVWKYSPSQMPSQSSLPDAFLHNMGHLVIF</sequence>
<dbReference type="EMBL" id="CM037614">
    <property type="protein sequence ID" value="KAH8016059.1"/>
    <property type="molecule type" value="Genomic_DNA"/>
</dbReference>
<proteinExistence type="predicted"/>
<gene>
    <name evidence="1" type="ORF">K3G42_011563</name>
</gene>
<keyword evidence="2" id="KW-1185">Reference proteome</keyword>